<feature type="domain" description="PilZ" evidence="1">
    <location>
        <begin position="9"/>
        <end position="111"/>
    </location>
</feature>
<dbReference type="Gene3D" id="2.40.10.220">
    <property type="entry name" value="predicted glycosyltransferase like domains"/>
    <property type="match status" value="1"/>
</dbReference>
<evidence type="ECO:0000259" key="1">
    <source>
        <dbReference type="Pfam" id="PF07238"/>
    </source>
</evidence>
<evidence type="ECO:0000313" key="3">
    <source>
        <dbReference type="Proteomes" id="UP001548590"/>
    </source>
</evidence>
<dbReference type="InterPro" id="IPR009875">
    <property type="entry name" value="PilZ_domain"/>
</dbReference>
<reference evidence="2 3" key="1">
    <citation type="submission" date="2024-07" db="EMBL/GenBank/DDBJ databases">
        <title>Uliginosibacterium paludis KCTC:42655.</title>
        <authorList>
            <person name="Kim M.K."/>
        </authorList>
    </citation>
    <scope>NUCLEOTIDE SEQUENCE [LARGE SCALE GENOMIC DNA]</scope>
    <source>
        <strain evidence="2 3">KCTC 42655</strain>
    </source>
</reference>
<gene>
    <name evidence="2" type="ORF">ABVT11_06840</name>
</gene>
<keyword evidence="3" id="KW-1185">Reference proteome</keyword>
<name>A0ABV2CNP6_9RHOO</name>
<sequence>MSNPSDITERRQSERLTLRVPVTCILNDGRGFKGHSADISTGGMSLFGPANLPAGTELRLSFPLPGSADGLLSCRSKVIQSVLDSRTSQFRVGVQFLSPPESLVKTISSHIRSRR</sequence>
<dbReference type="Pfam" id="PF07238">
    <property type="entry name" value="PilZ"/>
    <property type="match status" value="1"/>
</dbReference>
<accession>A0ABV2CNP6</accession>
<dbReference type="Proteomes" id="UP001548590">
    <property type="component" value="Unassembled WGS sequence"/>
</dbReference>
<dbReference type="RefSeq" id="WP_345925299.1">
    <property type="nucleotide sequence ID" value="NZ_JBDIVF010000002.1"/>
</dbReference>
<dbReference type="SUPFAM" id="SSF141371">
    <property type="entry name" value="PilZ domain-like"/>
    <property type="match status" value="1"/>
</dbReference>
<dbReference type="EMBL" id="JBEWLZ010000003">
    <property type="protein sequence ID" value="MET1489538.1"/>
    <property type="molecule type" value="Genomic_DNA"/>
</dbReference>
<protein>
    <submittedName>
        <fullName evidence="2">PilZ domain-containing protein</fullName>
    </submittedName>
</protein>
<evidence type="ECO:0000313" key="2">
    <source>
        <dbReference type="EMBL" id="MET1489538.1"/>
    </source>
</evidence>
<organism evidence="2 3">
    <name type="scientific">Uliginosibacterium paludis</name>
    <dbReference type="NCBI Taxonomy" id="1615952"/>
    <lineage>
        <taxon>Bacteria</taxon>
        <taxon>Pseudomonadati</taxon>
        <taxon>Pseudomonadota</taxon>
        <taxon>Betaproteobacteria</taxon>
        <taxon>Rhodocyclales</taxon>
        <taxon>Zoogloeaceae</taxon>
        <taxon>Uliginosibacterium</taxon>
    </lineage>
</organism>
<proteinExistence type="predicted"/>
<comment type="caution">
    <text evidence="2">The sequence shown here is derived from an EMBL/GenBank/DDBJ whole genome shotgun (WGS) entry which is preliminary data.</text>
</comment>